<dbReference type="Proteomes" id="UP000031967">
    <property type="component" value="Unassembled WGS sequence"/>
</dbReference>
<dbReference type="EMBL" id="JXAK01000002">
    <property type="protein sequence ID" value="KIL42307.1"/>
    <property type="molecule type" value="Genomic_DNA"/>
</dbReference>
<dbReference type="RefSeq" id="WP_041045096.1">
    <property type="nucleotide sequence ID" value="NZ_JXAK01000002.1"/>
</dbReference>
<keyword evidence="3" id="KW-1185">Reference proteome</keyword>
<reference evidence="2 3" key="1">
    <citation type="submission" date="2014-12" db="EMBL/GenBank/DDBJ databases">
        <title>Draft genome sequence of Paenibacillus kamchatkensis strain B-2647.</title>
        <authorList>
            <person name="Karlyshev A.V."/>
            <person name="Kudryashova E.B."/>
        </authorList>
    </citation>
    <scope>NUCLEOTIDE SEQUENCE [LARGE SCALE GENOMIC DNA]</scope>
    <source>
        <strain evidence="2 3">VKM B-2647</strain>
    </source>
</reference>
<accession>A0ABR5AMW4</accession>
<gene>
    <name evidence="2" type="ORF">SD70_01975</name>
</gene>
<sequence length="546" mass="60640">MQRGARGEPGNRVRHTSPSHLDKCREALRLARAERAHLLVTPEYSIPLALIGEMLDRPELQPRPHTLWCLGCEGVSWDDFQNHIMQWGDKAIVGKKTLEGVIENRFAGFLLYVFVSAPGDKLCLVPQLKLQRMREPVLVCESSGLSLGKAVVRFGEGGGNELLAILCADAFHPDIRSGSLLFPDREQKHYIVLHPQLNPAPRSDDIAALRQAIFSGKPGVSTVYVTANWAAGTTVRLEHDPAPALSIRSPWSCIYRRFTSLDGAQPWFERLREVRSRNLRHGLGLAFHPEKKYKVWFADKSEHIQQIQLAKPYDGGPEIARPVGTVQAERAYRPSETGGGWQAAELAFAADLPQPLAAEAAGDYAYPLTAGIGDRDKFFGYCLGHLEEGELHVSDKERNARISVHIDDQCEPERVRSAEMVVRLIRCLKRDGPVPSQLRRLHGGYRFQLAAEAPLNLLPRSGSEDSGALVAYVERASAMKGTVDAIYNRMPHAKWALKERICVFSHNAAGEVVYYPQLQEHFTAAERSAHSTDFTDGGATIDAELD</sequence>
<comment type="caution">
    <text evidence="2">The sequence shown here is derived from an EMBL/GenBank/DDBJ whole genome shotgun (WGS) entry which is preliminary data.</text>
</comment>
<evidence type="ECO:0000256" key="1">
    <source>
        <dbReference type="SAM" id="MobiDB-lite"/>
    </source>
</evidence>
<name>A0ABR5AMW4_9BACL</name>
<feature type="compositionally biased region" description="Basic and acidic residues" evidence="1">
    <location>
        <begin position="1"/>
        <end position="11"/>
    </location>
</feature>
<evidence type="ECO:0000313" key="3">
    <source>
        <dbReference type="Proteomes" id="UP000031967"/>
    </source>
</evidence>
<proteinExistence type="predicted"/>
<evidence type="ECO:0000313" key="2">
    <source>
        <dbReference type="EMBL" id="KIL42307.1"/>
    </source>
</evidence>
<protein>
    <submittedName>
        <fullName evidence="2">Uncharacterized protein</fullName>
    </submittedName>
</protein>
<feature type="region of interest" description="Disordered" evidence="1">
    <location>
        <begin position="1"/>
        <end position="20"/>
    </location>
</feature>
<organism evidence="2 3">
    <name type="scientific">Gordoniibacillus kamchatkensis</name>
    <dbReference type="NCBI Taxonomy" id="1590651"/>
    <lineage>
        <taxon>Bacteria</taxon>
        <taxon>Bacillati</taxon>
        <taxon>Bacillota</taxon>
        <taxon>Bacilli</taxon>
        <taxon>Bacillales</taxon>
        <taxon>Paenibacillaceae</taxon>
        <taxon>Gordoniibacillus</taxon>
    </lineage>
</organism>